<dbReference type="GO" id="GO:0016020">
    <property type="term" value="C:membrane"/>
    <property type="evidence" value="ECO:0007669"/>
    <property type="project" value="UniProtKB-SubCell"/>
</dbReference>
<protein>
    <recommendedName>
        <fullName evidence="8">DoxX family protein</fullName>
    </recommendedName>
</protein>
<dbReference type="EMBL" id="MFMM01000001">
    <property type="protein sequence ID" value="OGG84569.1"/>
    <property type="molecule type" value="Genomic_DNA"/>
</dbReference>
<reference evidence="6 7" key="1">
    <citation type="journal article" date="2016" name="Nat. Commun.">
        <title>Thousands of microbial genomes shed light on interconnected biogeochemical processes in an aquifer system.</title>
        <authorList>
            <person name="Anantharaman K."/>
            <person name="Brown C.T."/>
            <person name="Hug L.A."/>
            <person name="Sharon I."/>
            <person name="Castelle C.J."/>
            <person name="Probst A.J."/>
            <person name="Thomas B.C."/>
            <person name="Singh A."/>
            <person name="Wilkins M.J."/>
            <person name="Karaoz U."/>
            <person name="Brodie E.L."/>
            <person name="Williams K.H."/>
            <person name="Hubbard S.S."/>
            <person name="Banfield J.F."/>
        </authorList>
    </citation>
    <scope>NUCLEOTIDE SEQUENCE [LARGE SCALE GENOMIC DNA]</scope>
</reference>
<organism evidence="6 7">
    <name type="scientific">Candidatus Kaiserbacteria bacterium RIFCSPLOWO2_12_FULL_45_26</name>
    <dbReference type="NCBI Taxonomy" id="1798525"/>
    <lineage>
        <taxon>Bacteria</taxon>
        <taxon>Candidatus Kaiseribacteriota</taxon>
    </lineage>
</organism>
<accession>A0A1F6FFD3</accession>
<evidence type="ECO:0000256" key="3">
    <source>
        <dbReference type="ARBA" id="ARBA00022989"/>
    </source>
</evidence>
<evidence type="ECO:0000313" key="7">
    <source>
        <dbReference type="Proteomes" id="UP000177325"/>
    </source>
</evidence>
<dbReference type="InterPro" id="IPR032808">
    <property type="entry name" value="DoxX"/>
</dbReference>
<gene>
    <name evidence="6" type="ORF">A3G90_00570</name>
</gene>
<feature type="transmembrane region" description="Helical" evidence="5">
    <location>
        <begin position="58"/>
        <end position="76"/>
    </location>
</feature>
<keyword evidence="2 5" id="KW-0812">Transmembrane</keyword>
<evidence type="ECO:0000256" key="4">
    <source>
        <dbReference type="ARBA" id="ARBA00023136"/>
    </source>
</evidence>
<evidence type="ECO:0008006" key="8">
    <source>
        <dbReference type="Google" id="ProtNLM"/>
    </source>
</evidence>
<dbReference type="AlphaFoldDB" id="A0A1F6FFD3"/>
<keyword evidence="3 5" id="KW-1133">Transmembrane helix</keyword>
<evidence type="ECO:0000256" key="1">
    <source>
        <dbReference type="ARBA" id="ARBA00004141"/>
    </source>
</evidence>
<dbReference type="STRING" id="1798525.A3G90_00570"/>
<dbReference type="Pfam" id="PF07681">
    <property type="entry name" value="DoxX"/>
    <property type="match status" value="1"/>
</dbReference>
<dbReference type="Proteomes" id="UP000177325">
    <property type="component" value="Unassembled WGS sequence"/>
</dbReference>
<comment type="subcellular location">
    <subcellularLocation>
        <location evidence="1">Membrane</location>
        <topology evidence="1">Multi-pass membrane protein</topology>
    </subcellularLocation>
</comment>
<evidence type="ECO:0000256" key="5">
    <source>
        <dbReference type="SAM" id="Phobius"/>
    </source>
</evidence>
<evidence type="ECO:0000256" key="2">
    <source>
        <dbReference type="ARBA" id="ARBA00022692"/>
    </source>
</evidence>
<feature type="transmembrane region" description="Helical" evidence="5">
    <location>
        <begin position="97"/>
        <end position="119"/>
    </location>
</feature>
<feature type="transmembrane region" description="Helical" evidence="5">
    <location>
        <begin position="34"/>
        <end position="52"/>
    </location>
</feature>
<evidence type="ECO:0000313" key="6">
    <source>
        <dbReference type="EMBL" id="OGG84569.1"/>
    </source>
</evidence>
<sequence>MALLAYLVLRVITGLVFFILGYRHFRARKELTQILTLPLFPFGVITTTVFILTELVVGTLFILGLYTQIAALLVIAMSLKMIVLRPIFSHVSIPSRLMYLLLFAIGCSLFITGAGAFAFDLPI</sequence>
<feature type="transmembrane region" description="Helical" evidence="5">
    <location>
        <begin position="6"/>
        <end position="22"/>
    </location>
</feature>
<name>A0A1F6FFD3_9BACT</name>
<keyword evidence="4 5" id="KW-0472">Membrane</keyword>
<comment type="caution">
    <text evidence="6">The sequence shown here is derived from an EMBL/GenBank/DDBJ whole genome shotgun (WGS) entry which is preliminary data.</text>
</comment>
<proteinExistence type="predicted"/>